<feature type="signal peptide" evidence="6">
    <location>
        <begin position="1"/>
        <end position="26"/>
    </location>
</feature>
<feature type="chain" id="PRO_5043495333" evidence="6">
    <location>
        <begin position="27"/>
        <end position="630"/>
    </location>
</feature>
<dbReference type="GO" id="GO:0046872">
    <property type="term" value="F:metal ion binding"/>
    <property type="evidence" value="ECO:0007669"/>
    <property type="project" value="UniProtKB-KW"/>
</dbReference>
<evidence type="ECO:0000256" key="5">
    <source>
        <dbReference type="SAM" id="Phobius"/>
    </source>
</evidence>
<evidence type="ECO:0000256" key="6">
    <source>
        <dbReference type="SAM" id="SignalP"/>
    </source>
</evidence>
<keyword evidence="3 5" id="KW-1133">Transmembrane helix</keyword>
<feature type="transmembrane region" description="Helical" evidence="5">
    <location>
        <begin position="42"/>
        <end position="71"/>
    </location>
</feature>
<dbReference type="GO" id="GO:0004222">
    <property type="term" value="F:metalloendopeptidase activity"/>
    <property type="evidence" value="ECO:0007669"/>
    <property type="project" value="InterPro"/>
</dbReference>
<feature type="transmembrane region" description="Helical" evidence="5">
    <location>
        <begin position="190"/>
        <end position="213"/>
    </location>
</feature>
<feature type="transmembrane region" description="Helical" evidence="5">
    <location>
        <begin position="391"/>
        <end position="418"/>
    </location>
</feature>
<feature type="domain" description="SLC26A/SulP transporter" evidence="7">
    <location>
        <begin position="6"/>
        <end position="390"/>
    </location>
</feature>
<proteinExistence type="predicted"/>
<keyword evidence="4 5" id="KW-0472">Membrane</keyword>
<organism evidence="8 9">
    <name type="scientific">Elysia marginata</name>
    <dbReference type="NCBI Taxonomy" id="1093978"/>
    <lineage>
        <taxon>Eukaryota</taxon>
        <taxon>Metazoa</taxon>
        <taxon>Spiralia</taxon>
        <taxon>Lophotrochozoa</taxon>
        <taxon>Mollusca</taxon>
        <taxon>Gastropoda</taxon>
        <taxon>Heterobranchia</taxon>
        <taxon>Euthyneura</taxon>
        <taxon>Panpulmonata</taxon>
        <taxon>Sacoglossa</taxon>
        <taxon>Placobranchoidea</taxon>
        <taxon>Plakobranchidae</taxon>
        <taxon>Elysia</taxon>
    </lineage>
</organism>
<dbReference type="EMBL" id="BMAT01001487">
    <property type="protein sequence ID" value="GFR86919.1"/>
    <property type="molecule type" value="Genomic_DNA"/>
</dbReference>
<feature type="transmembrane region" description="Helical" evidence="5">
    <location>
        <begin position="106"/>
        <end position="127"/>
    </location>
</feature>
<dbReference type="Proteomes" id="UP000762676">
    <property type="component" value="Unassembled WGS sequence"/>
</dbReference>
<evidence type="ECO:0000259" key="7">
    <source>
        <dbReference type="Pfam" id="PF00916"/>
    </source>
</evidence>
<feature type="transmembrane region" description="Helical" evidence="5">
    <location>
        <begin position="162"/>
        <end position="184"/>
    </location>
</feature>
<dbReference type="Pfam" id="PF00916">
    <property type="entry name" value="Sulfate_transp"/>
    <property type="match status" value="1"/>
</dbReference>
<dbReference type="Pfam" id="PF11387">
    <property type="entry name" value="DUF2795"/>
    <property type="match status" value="1"/>
</dbReference>
<dbReference type="Gene3D" id="3.30.2010.10">
    <property type="entry name" value="Metalloproteases ('zincins'), catalytic domain"/>
    <property type="match status" value="1"/>
</dbReference>
<sequence>MNRKNFRNDLMSGVVVFLIAIPLCLGIAIASGAPPISGLISGVIGGIFVGFFSKSGVSVCGPAAGLVAIMLSAIESTGTFESVLLGTAIAGLIQVIFGVLKAGGIAYFFPSSVIRGMLSAIGLIIFIKQVPHFLGYDQDYEGDLSFYQPIDSENTFSELINAIAYTQPGVILVGLLSLLSMVFWDRYKWGALKLFPGALISVIVGLCTNELLISMGSPLAISSDHLIQIPVIEHLSDAGSLLISPNFSGISDSAIWVVAITIALVASIETLLTIEATDKLDPLKRVTPVNRELIVQGFANFISGLTGGLPITSVIVRSSANIDSGGRTKIATITHGLLITIGILFFASLLNRIPLTSLAAILLITGWNLASPKKIVAILKSSRYRWVPFMATFVTIVFTDLLIGIGVGLFVGIIILLLKNLEVKHYTKEEHTNGNREVLIVLPQEASFLNKASLLIDLDKIREGDSLIIDASKSYYIDPDVLDIIHEFAEEKGEERDIREPLEDGPLKSEIRDYCKKVGFRLNNVFVIDGSKRSSKANAYFSGFGKTKRVTLFDTLIKTLKLASYLSDAPWPATKDELIDYAIRSGSPMEVVENLQSIVEEEEEIIYASIEQIWPDYPTKEDYLWNEDEY</sequence>
<gene>
    <name evidence="8" type="ORF">ElyMa_000733800</name>
</gene>
<dbReference type="PANTHER" id="PTHR11814">
    <property type="entry name" value="SULFATE TRANSPORTER"/>
    <property type="match status" value="1"/>
</dbReference>
<feature type="transmembrane region" description="Helical" evidence="5">
    <location>
        <begin position="353"/>
        <end position="370"/>
    </location>
</feature>
<name>A0AAV4GNU5_9GAST</name>
<feature type="transmembrane region" description="Helical" evidence="5">
    <location>
        <begin position="328"/>
        <end position="347"/>
    </location>
</feature>
<accession>A0AAV4GNU5</accession>
<dbReference type="AlphaFoldDB" id="A0AAV4GNU5"/>
<evidence type="ECO:0000256" key="4">
    <source>
        <dbReference type="ARBA" id="ARBA00023136"/>
    </source>
</evidence>
<protein>
    <submittedName>
        <fullName evidence="8">Sulfate permease</fullName>
    </submittedName>
</protein>
<comment type="caution">
    <text evidence="8">The sequence shown here is derived from an EMBL/GenBank/DDBJ whole genome shotgun (WGS) entry which is preliminary data.</text>
</comment>
<dbReference type="GO" id="GO:0055085">
    <property type="term" value="P:transmembrane transport"/>
    <property type="evidence" value="ECO:0007669"/>
    <property type="project" value="InterPro"/>
</dbReference>
<dbReference type="InterPro" id="IPR021527">
    <property type="entry name" value="DUF2795"/>
</dbReference>
<reference evidence="8 9" key="1">
    <citation type="journal article" date="2021" name="Elife">
        <title>Chloroplast acquisition without the gene transfer in kleptoplastic sea slugs, Plakobranchus ocellatus.</title>
        <authorList>
            <person name="Maeda T."/>
            <person name="Takahashi S."/>
            <person name="Yoshida T."/>
            <person name="Shimamura S."/>
            <person name="Takaki Y."/>
            <person name="Nagai Y."/>
            <person name="Toyoda A."/>
            <person name="Suzuki Y."/>
            <person name="Arimoto A."/>
            <person name="Ishii H."/>
            <person name="Satoh N."/>
            <person name="Nishiyama T."/>
            <person name="Hasebe M."/>
            <person name="Maruyama T."/>
            <person name="Minagawa J."/>
            <person name="Obokata J."/>
            <person name="Shigenobu S."/>
        </authorList>
    </citation>
    <scope>NUCLEOTIDE SEQUENCE [LARGE SCALE GENOMIC DNA]</scope>
</reference>
<evidence type="ECO:0000256" key="3">
    <source>
        <dbReference type="ARBA" id="ARBA00022989"/>
    </source>
</evidence>
<evidence type="ECO:0000256" key="2">
    <source>
        <dbReference type="ARBA" id="ARBA00022692"/>
    </source>
</evidence>
<comment type="subcellular location">
    <subcellularLocation>
        <location evidence="1">Membrane</location>
        <topology evidence="1">Multi-pass membrane protein</topology>
    </subcellularLocation>
</comment>
<dbReference type="InterPro" id="IPR001902">
    <property type="entry name" value="SLC26A/SulP_fam"/>
</dbReference>
<dbReference type="GO" id="GO:0016020">
    <property type="term" value="C:membrane"/>
    <property type="evidence" value="ECO:0007669"/>
    <property type="project" value="UniProtKB-SubCell"/>
</dbReference>
<evidence type="ECO:0000256" key="1">
    <source>
        <dbReference type="ARBA" id="ARBA00004141"/>
    </source>
</evidence>
<feature type="transmembrane region" description="Helical" evidence="5">
    <location>
        <begin position="83"/>
        <end position="100"/>
    </location>
</feature>
<keyword evidence="9" id="KW-1185">Reference proteome</keyword>
<feature type="transmembrane region" description="Helical" evidence="5">
    <location>
        <begin position="294"/>
        <end position="316"/>
    </location>
</feature>
<dbReference type="GO" id="GO:0006508">
    <property type="term" value="P:proteolysis"/>
    <property type="evidence" value="ECO:0007669"/>
    <property type="project" value="UniProtKB-KW"/>
</dbReference>
<dbReference type="InterPro" id="IPR011547">
    <property type="entry name" value="SLC26A/SulP_dom"/>
</dbReference>
<keyword evidence="6" id="KW-0732">Signal</keyword>
<feature type="transmembrane region" description="Helical" evidence="5">
    <location>
        <begin position="254"/>
        <end position="274"/>
    </location>
</feature>
<keyword evidence="2 5" id="KW-0812">Transmembrane</keyword>
<evidence type="ECO:0000313" key="9">
    <source>
        <dbReference type="Proteomes" id="UP000762676"/>
    </source>
</evidence>
<evidence type="ECO:0000313" key="8">
    <source>
        <dbReference type="EMBL" id="GFR86919.1"/>
    </source>
</evidence>